<organism evidence="1 2">
    <name type="scientific">Carpinus fangiana</name>
    <dbReference type="NCBI Taxonomy" id="176857"/>
    <lineage>
        <taxon>Eukaryota</taxon>
        <taxon>Viridiplantae</taxon>
        <taxon>Streptophyta</taxon>
        <taxon>Embryophyta</taxon>
        <taxon>Tracheophyta</taxon>
        <taxon>Spermatophyta</taxon>
        <taxon>Magnoliopsida</taxon>
        <taxon>eudicotyledons</taxon>
        <taxon>Gunneridae</taxon>
        <taxon>Pentapetalae</taxon>
        <taxon>rosids</taxon>
        <taxon>fabids</taxon>
        <taxon>Fagales</taxon>
        <taxon>Betulaceae</taxon>
        <taxon>Carpinus</taxon>
    </lineage>
</organism>
<name>A0A5N6QFV1_9ROSI</name>
<evidence type="ECO:0000313" key="1">
    <source>
        <dbReference type="EMBL" id="KAE7997519.1"/>
    </source>
</evidence>
<evidence type="ECO:0000313" key="2">
    <source>
        <dbReference type="Proteomes" id="UP000327013"/>
    </source>
</evidence>
<dbReference type="EMBL" id="CM017321">
    <property type="protein sequence ID" value="KAE7997519.1"/>
    <property type="molecule type" value="Genomic_DNA"/>
</dbReference>
<dbReference type="Proteomes" id="UP000327013">
    <property type="component" value="Chromosome 1"/>
</dbReference>
<proteinExistence type="predicted"/>
<gene>
    <name evidence="1" type="ORF">FH972_002148</name>
</gene>
<sequence length="317" mass="33462">MVVQESEALHFHALKVIPVKILPPAKSVSLGNGGPIPPAKAATQGRVLPAVKNSSNNSNVTIGSIEYVSLRKTLENLQVEIRVCLDCMVLGTCLSSEGGLLGHGPLNVSPSALEDISKAHTKNNLRTMKGKAHLVGAEPKRAFKPRRRYAGLFSQPKKAHQDWVARWAPVVSPPSSALVDAPVGGKVLGTLVHTLADSLTGNGGYSSSIVVFGSLFGESEAVESGIAASDVVMGVAPSLACSLDSIPVGACEKEAVSFGSVIPLVELDIGIVEGVEGLVECSLEDSLDFGIAKDSWSARPVWRCLILHVLWRNRLRL</sequence>
<protein>
    <submittedName>
        <fullName evidence="1">Uncharacterized protein</fullName>
    </submittedName>
</protein>
<dbReference type="AlphaFoldDB" id="A0A5N6QFV1"/>
<keyword evidence="2" id="KW-1185">Reference proteome</keyword>
<accession>A0A5N6QFV1</accession>
<reference evidence="1 2" key="1">
    <citation type="submission" date="2019-06" db="EMBL/GenBank/DDBJ databases">
        <title>A chromosomal-level reference genome of Carpinus fangiana (Coryloideae, Betulaceae).</title>
        <authorList>
            <person name="Yang X."/>
            <person name="Wang Z."/>
            <person name="Zhang L."/>
            <person name="Hao G."/>
            <person name="Liu J."/>
            <person name="Yang Y."/>
        </authorList>
    </citation>
    <scope>NUCLEOTIDE SEQUENCE [LARGE SCALE GENOMIC DNA]</scope>
    <source>
        <strain evidence="1">Cfa_2016G</strain>
        <tissue evidence="1">Leaf</tissue>
    </source>
</reference>